<comment type="subcellular location">
    <subcellularLocation>
        <location evidence="1">Membrane</location>
        <topology evidence="1">Multi-pass membrane protein</topology>
    </subcellularLocation>
</comment>
<evidence type="ECO:0000256" key="3">
    <source>
        <dbReference type="ARBA" id="ARBA00022448"/>
    </source>
</evidence>
<feature type="domain" description="RCK N-terminal" evidence="8">
    <location>
        <begin position="416"/>
        <end position="533"/>
    </location>
</feature>
<feature type="transmembrane region" description="Helical" evidence="7">
    <location>
        <begin position="56"/>
        <end position="76"/>
    </location>
</feature>
<dbReference type="InterPro" id="IPR003148">
    <property type="entry name" value="RCK_N"/>
</dbReference>
<feature type="transmembrane region" description="Helical" evidence="7">
    <location>
        <begin position="363"/>
        <end position="381"/>
    </location>
</feature>
<sequence>MHGDTILLMTFVLALVAAFAGGMVARALRLPPIVGYLVGGLIVGPFTPGFSGDSHAMNQLAEIGVMFMMFGTGLHFSFKDLNEVKGIAVPGAIVQITLGTLAGYALAMAFGWQPEAGVMLGLSVSIASTVVLIKNLTDAGLYQSRGGRIATGWLIVEDLATVVILVVLPVVFGPGETSPAELASELALALAKTVAFVALMLVVGSRVLPWLLAKIARFCPRELFQLAVVVIALGTALAAAMLFDLSFALGAFLAGVVVGTSKLSHRVAAEAIPFQDLFSIIFFASVGMMVNPSTLTAHLGELIALVALIMLGKWLINMALGALFSTGLRSSLTIAAGLAQIGEFSFIIGQTGMSLGVLSADQYSLILGGAVISIALNTFVFKLEGPLERAIASRPRLAAVYERHVRQIEMPKEEMSGHVVVIGYGHAGSCVADVLQGLEVPCLVVERDLTVAEEAEAEGAQVLVGDAANSEILAHAHLDRARVLVIAIRGEASAEMIARDAREQAPDLHIVARADNDDAVVALVEAGVNEVVRPELEGGIELMRHALLDLGYRPRQIQGYVNDLRESGYEALADGSRAQRRMAFDRMLASMRDVDLHWVCVGENSAVAGKSLAELDLRAAVGVNAVALRHGERIEMFLDGATVLHAGDAVGLMGTSEALDRAEEILRGE</sequence>
<dbReference type="Pfam" id="PF02254">
    <property type="entry name" value="TrkA_N"/>
    <property type="match status" value="1"/>
</dbReference>
<dbReference type="GO" id="GO:0006813">
    <property type="term" value="P:potassium ion transport"/>
    <property type="evidence" value="ECO:0007669"/>
    <property type="project" value="InterPro"/>
</dbReference>
<comment type="caution">
    <text evidence="10">The sequence shown here is derived from an EMBL/GenBank/DDBJ whole genome shotgun (WGS) entry which is preliminary data.</text>
</comment>
<proteinExistence type="inferred from homology"/>
<keyword evidence="3" id="KW-0813">Transport</keyword>
<dbReference type="PROSITE" id="PS51202">
    <property type="entry name" value="RCK_C"/>
    <property type="match status" value="1"/>
</dbReference>
<dbReference type="InterPro" id="IPR006037">
    <property type="entry name" value="RCK_C"/>
</dbReference>
<evidence type="ECO:0000256" key="1">
    <source>
        <dbReference type="ARBA" id="ARBA00004141"/>
    </source>
</evidence>
<dbReference type="Pfam" id="PF02080">
    <property type="entry name" value="TrkA_C"/>
    <property type="match status" value="1"/>
</dbReference>
<dbReference type="Pfam" id="PF00999">
    <property type="entry name" value="Na_H_Exchanger"/>
    <property type="match status" value="1"/>
</dbReference>
<feature type="transmembrane region" description="Helical" evidence="7">
    <location>
        <begin position="186"/>
        <end position="211"/>
    </location>
</feature>
<feature type="transmembrane region" description="Helical" evidence="7">
    <location>
        <begin position="33"/>
        <end position="50"/>
    </location>
</feature>
<feature type="transmembrane region" description="Helical" evidence="7">
    <location>
        <begin position="302"/>
        <end position="324"/>
    </location>
</feature>
<feature type="transmembrane region" description="Helical" evidence="7">
    <location>
        <begin position="88"/>
        <end position="110"/>
    </location>
</feature>
<feature type="transmembrane region" description="Helical" evidence="7">
    <location>
        <begin position="331"/>
        <end position="351"/>
    </location>
</feature>
<reference evidence="10" key="2">
    <citation type="submission" date="2021-09" db="EMBL/GenBank/DDBJ databases">
        <authorList>
            <person name="Gilroy R."/>
        </authorList>
    </citation>
    <scope>NUCLEOTIDE SEQUENCE</scope>
    <source>
        <strain evidence="10">ChiGjej2B2-7701</strain>
    </source>
</reference>
<evidence type="ECO:0000256" key="6">
    <source>
        <dbReference type="ARBA" id="ARBA00023136"/>
    </source>
</evidence>
<evidence type="ECO:0000256" key="5">
    <source>
        <dbReference type="ARBA" id="ARBA00022989"/>
    </source>
</evidence>
<name>A0A921IP61_9ACTN</name>
<dbReference type="Gene3D" id="3.30.70.1450">
    <property type="entry name" value="Regulator of K+ conductance, C-terminal domain"/>
    <property type="match status" value="1"/>
</dbReference>
<accession>A0A921IP61</accession>
<dbReference type="GO" id="GO:1902600">
    <property type="term" value="P:proton transmembrane transport"/>
    <property type="evidence" value="ECO:0007669"/>
    <property type="project" value="InterPro"/>
</dbReference>
<feature type="transmembrane region" description="Helical" evidence="7">
    <location>
        <begin position="154"/>
        <end position="174"/>
    </location>
</feature>
<dbReference type="InterPro" id="IPR038770">
    <property type="entry name" value="Na+/solute_symporter_sf"/>
</dbReference>
<evidence type="ECO:0000313" key="10">
    <source>
        <dbReference type="EMBL" id="HJG30153.1"/>
    </source>
</evidence>
<dbReference type="GO" id="GO:0008324">
    <property type="term" value="F:monoatomic cation transmembrane transporter activity"/>
    <property type="evidence" value="ECO:0007669"/>
    <property type="project" value="InterPro"/>
</dbReference>
<keyword evidence="6 7" id="KW-0472">Membrane</keyword>
<gene>
    <name evidence="10" type="ORF">K8U80_02025</name>
</gene>
<dbReference type="EMBL" id="DYVF01000015">
    <property type="protein sequence ID" value="HJG30153.1"/>
    <property type="molecule type" value="Genomic_DNA"/>
</dbReference>
<reference evidence="10" key="1">
    <citation type="journal article" date="2021" name="PeerJ">
        <title>Extensive microbial diversity within the chicken gut microbiome revealed by metagenomics and culture.</title>
        <authorList>
            <person name="Gilroy R."/>
            <person name="Ravi A."/>
            <person name="Getino M."/>
            <person name="Pursley I."/>
            <person name="Horton D.L."/>
            <person name="Alikhan N.F."/>
            <person name="Baker D."/>
            <person name="Gharbi K."/>
            <person name="Hall N."/>
            <person name="Watson M."/>
            <person name="Adriaenssens E.M."/>
            <person name="Foster-Nyarko E."/>
            <person name="Jarju S."/>
            <person name="Secka A."/>
            <person name="Antonio M."/>
            <person name="Oren A."/>
            <person name="Chaudhuri R.R."/>
            <person name="La Ragione R."/>
            <person name="Hildebrand F."/>
            <person name="Pallen M.J."/>
        </authorList>
    </citation>
    <scope>NUCLEOTIDE SEQUENCE</scope>
    <source>
        <strain evidence="10">ChiGjej2B2-7701</strain>
    </source>
</reference>
<dbReference type="SUPFAM" id="SSF51735">
    <property type="entry name" value="NAD(P)-binding Rossmann-fold domains"/>
    <property type="match status" value="1"/>
</dbReference>
<organism evidence="10 11">
    <name type="scientific">Collinsella ihumii</name>
    <dbReference type="NCBI Taxonomy" id="1720204"/>
    <lineage>
        <taxon>Bacteria</taxon>
        <taxon>Bacillati</taxon>
        <taxon>Actinomycetota</taxon>
        <taxon>Coriobacteriia</taxon>
        <taxon>Coriobacteriales</taxon>
        <taxon>Coriobacteriaceae</taxon>
        <taxon>Collinsella</taxon>
    </lineage>
</organism>
<keyword evidence="5 7" id="KW-1133">Transmembrane helix</keyword>
<evidence type="ECO:0000256" key="7">
    <source>
        <dbReference type="SAM" id="Phobius"/>
    </source>
</evidence>
<feature type="transmembrane region" description="Helical" evidence="7">
    <location>
        <begin position="223"/>
        <end position="241"/>
    </location>
</feature>
<evidence type="ECO:0000259" key="8">
    <source>
        <dbReference type="PROSITE" id="PS51201"/>
    </source>
</evidence>
<comment type="similarity">
    <text evidence="2">Belongs to the monovalent cation:proton antiporter 2 (CPA2) transporter (TC 2.A.37) family.</text>
</comment>
<dbReference type="GO" id="GO:0016020">
    <property type="term" value="C:membrane"/>
    <property type="evidence" value="ECO:0007669"/>
    <property type="project" value="UniProtKB-SubCell"/>
</dbReference>
<dbReference type="InterPro" id="IPR036721">
    <property type="entry name" value="RCK_C_sf"/>
</dbReference>
<evidence type="ECO:0000259" key="9">
    <source>
        <dbReference type="PROSITE" id="PS51202"/>
    </source>
</evidence>
<keyword evidence="4 7" id="KW-0812">Transmembrane</keyword>
<evidence type="ECO:0000256" key="4">
    <source>
        <dbReference type="ARBA" id="ARBA00022692"/>
    </source>
</evidence>
<dbReference type="SUPFAM" id="SSF116726">
    <property type="entry name" value="TrkA C-terminal domain-like"/>
    <property type="match status" value="1"/>
</dbReference>
<feature type="domain" description="RCK C-terminal" evidence="9">
    <location>
        <begin position="584"/>
        <end position="668"/>
    </location>
</feature>
<dbReference type="GO" id="GO:0015297">
    <property type="term" value="F:antiporter activity"/>
    <property type="evidence" value="ECO:0007669"/>
    <property type="project" value="InterPro"/>
</dbReference>
<feature type="transmembrane region" description="Helical" evidence="7">
    <location>
        <begin position="6"/>
        <end position="26"/>
    </location>
</feature>
<dbReference type="InterPro" id="IPR036291">
    <property type="entry name" value="NAD(P)-bd_dom_sf"/>
</dbReference>
<dbReference type="Gene3D" id="1.20.1530.20">
    <property type="match status" value="1"/>
</dbReference>
<feature type="transmembrane region" description="Helical" evidence="7">
    <location>
        <begin position="271"/>
        <end position="290"/>
    </location>
</feature>
<protein>
    <submittedName>
        <fullName evidence="10">Cation:proton antiporter</fullName>
    </submittedName>
</protein>
<feature type="transmembrane region" description="Helical" evidence="7">
    <location>
        <begin position="116"/>
        <end position="133"/>
    </location>
</feature>
<dbReference type="PROSITE" id="PS51201">
    <property type="entry name" value="RCK_N"/>
    <property type="match status" value="1"/>
</dbReference>
<dbReference type="PANTHER" id="PTHR42751:SF1">
    <property type="entry name" value="CATION_PROTON ANTIPORTER YBAL-RELATED"/>
    <property type="match status" value="1"/>
</dbReference>
<evidence type="ECO:0000313" key="11">
    <source>
        <dbReference type="Proteomes" id="UP000746751"/>
    </source>
</evidence>
<dbReference type="Gene3D" id="3.40.50.720">
    <property type="entry name" value="NAD(P)-binding Rossmann-like Domain"/>
    <property type="match status" value="1"/>
</dbReference>
<dbReference type="AlphaFoldDB" id="A0A921IP61"/>
<evidence type="ECO:0000256" key="2">
    <source>
        <dbReference type="ARBA" id="ARBA00005551"/>
    </source>
</evidence>
<dbReference type="Proteomes" id="UP000746751">
    <property type="component" value="Unassembled WGS sequence"/>
</dbReference>
<dbReference type="InterPro" id="IPR006153">
    <property type="entry name" value="Cation/H_exchanger_TM"/>
</dbReference>
<dbReference type="PANTHER" id="PTHR42751">
    <property type="entry name" value="SODIUM/HYDROGEN EXCHANGER FAMILY/TRKA DOMAIN PROTEIN"/>
    <property type="match status" value="1"/>
</dbReference>